<protein>
    <submittedName>
        <fullName evidence="2">Uncharacterized protein YpmS</fullName>
    </submittedName>
</protein>
<feature type="transmembrane region" description="Helical" evidence="1">
    <location>
        <begin position="7"/>
        <end position="31"/>
    </location>
</feature>
<keyword evidence="1" id="KW-0472">Membrane</keyword>
<sequence length="194" mass="22627">MNKKWKLLFFLLLGINILVIFLMVILINLPIEDEAVPKSNEKAGRDVQFKIQTNKQDLNQIINHYIEEEGFKSPIDYKVMLQDEVELLGTMKVFTQDIEMKLTFEPEALPNGDLILRQKSISVGQLPLPVSFVLKFIRDQYDFPKWVTIQPNDELIYVSLQEMKLKSDIKVRVNKFDLKNDDIQFTLLVPTAQQ</sequence>
<gene>
    <name evidence="2" type="ORF">J2S07_001407</name>
</gene>
<evidence type="ECO:0000313" key="3">
    <source>
        <dbReference type="Proteomes" id="UP001231362"/>
    </source>
</evidence>
<evidence type="ECO:0000256" key="1">
    <source>
        <dbReference type="SAM" id="Phobius"/>
    </source>
</evidence>
<dbReference type="Proteomes" id="UP001231362">
    <property type="component" value="Unassembled WGS sequence"/>
</dbReference>
<keyword evidence="1" id="KW-0812">Transmembrane</keyword>
<dbReference type="EMBL" id="JAUSTU010000005">
    <property type="protein sequence ID" value="MDQ0155103.1"/>
    <property type="molecule type" value="Genomic_DNA"/>
</dbReference>
<dbReference type="Pfam" id="PF09911">
    <property type="entry name" value="DUF2140"/>
    <property type="match status" value="1"/>
</dbReference>
<dbReference type="InterPro" id="IPR018672">
    <property type="entry name" value="DUF2140"/>
</dbReference>
<keyword evidence="1" id="KW-1133">Transmembrane helix</keyword>
<keyword evidence="3" id="KW-1185">Reference proteome</keyword>
<comment type="caution">
    <text evidence="2">The sequence shown here is derived from an EMBL/GenBank/DDBJ whole genome shotgun (WGS) entry which is preliminary data.</text>
</comment>
<name>A0ABT9V2C3_9BACL</name>
<organism evidence="2 3">
    <name type="scientific">Anoxybacillus andreesenii</name>
    <dbReference type="NCBI Taxonomy" id="1325932"/>
    <lineage>
        <taxon>Bacteria</taxon>
        <taxon>Bacillati</taxon>
        <taxon>Bacillota</taxon>
        <taxon>Bacilli</taxon>
        <taxon>Bacillales</taxon>
        <taxon>Anoxybacillaceae</taxon>
        <taxon>Anoxybacillus</taxon>
    </lineage>
</organism>
<dbReference type="RefSeq" id="WP_307149676.1">
    <property type="nucleotide sequence ID" value="NZ_JAUSTU010000005.1"/>
</dbReference>
<evidence type="ECO:0000313" key="2">
    <source>
        <dbReference type="EMBL" id="MDQ0155103.1"/>
    </source>
</evidence>
<reference evidence="2 3" key="1">
    <citation type="submission" date="2023-07" db="EMBL/GenBank/DDBJ databases">
        <title>Genomic Encyclopedia of Type Strains, Phase IV (KMG-IV): sequencing the most valuable type-strain genomes for metagenomic binning, comparative biology and taxonomic classification.</title>
        <authorList>
            <person name="Goeker M."/>
        </authorList>
    </citation>
    <scope>NUCLEOTIDE SEQUENCE [LARGE SCALE GENOMIC DNA]</scope>
    <source>
        <strain evidence="2 3">DSM 23948</strain>
    </source>
</reference>
<accession>A0ABT9V2C3</accession>
<proteinExistence type="predicted"/>